<feature type="compositionally biased region" description="Pro residues" evidence="1">
    <location>
        <begin position="283"/>
        <end position="294"/>
    </location>
</feature>
<feature type="compositionally biased region" description="Low complexity" evidence="1">
    <location>
        <begin position="238"/>
        <end position="261"/>
    </location>
</feature>
<sequence length="398" mass="42449">MSSSSSSTSASDSDSDASFPIPNTLRVTTDPASPAIVHGINIQSRVPIILDLNDANYTAWVRSFSAVFGQNGLRDHIDGSAPKGDSDWVQNDCAIVSWLYNRIASDLLTVVSSDEDTALSLWRGIRDLFRDNKPTRAVYVNAEFRSLYQGDMSVLAYCTRMKSLADRLADLDAPVTDKDLVHNIIRGLNPRLHHVIPHLTLRKRLPSFLKARSKLQLEEHRLAESEKVQAAAALFAQAQTGGKSSTPSPGATSSQTSSTTTPPAPPQPNSSKKKKKKSASYSAPPPPASTPPAFWPNVNPWTGMVQSWPFHAPQRPASSPGAGVLGPRPSASAPQAHVAGTLSNLGSSVQLDPQLLTALTNLSTQTPTTNGDWFLDTGASSHMTSGSGSAHGNSDSPQ</sequence>
<feature type="region of interest" description="Disordered" evidence="1">
    <location>
        <begin position="1"/>
        <end position="24"/>
    </location>
</feature>
<feature type="region of interest" description="Disordered" evidence="1">
    <location>
        <begin position="306"/>
        <end position="337"/>
    </location>
</feature>
<feature type="compositionally biased region" description="Low complexity" evidence="1">
    <location>
        <begin position="1"/>
        <end position="18"/>
    </location>
</feature>
<evidence type="ECO:0008006" key="4">
    <source>
        <dbReference type="Google" id="ProtNLM"/>
    </source>
</evidence>
<dbReference type="Pfam" id="PF14223">
    <property type="entry name" value="Retrotran_gag_2"/>
    <property type="match status" value="1"/>
</dbReference>
<dbReference type="AlphaFoldDB" id="A0AAQ3TKU7"/>
<keyword evidence="3" id="KW-1185">Reference proteome</keyword>
<dbReference type="PANTHER" id="PTHR47481:SF41">
    <property type="entry name" value="COPIA-LIKE POLYPROTEIN_RETROTRANSPOSON"/>
    <property type="match status" value="1"/>
</dbReference>
<feature type="compositionally biased region" description="Polar residues" evidence="1">
    <location>
        <begin position="378"/>
        <end position="398"/>
    </location>
</feature>
<dbReference type="EMBL" id="CP144749">
    <property type="protein sequence ID" value="WVZ74824.1"/>
    <property type="molecule type" value="Genomic_DNA"/>
</dbReference>
<reference evidence="2 3" key="1">
    <citation type="submission" date="2024-02" db="EMBL/GenBank/DDBJ databases">
        <title>High-quality chromosome-scale genome assembly of Pensacola bahiagrass (Paspalum notatum Flugge var. saurae).</title>
        <authorList>
            <person name="Vega J.M."/>
            <person name="Podio M."/>
            <person name="Orjuela J."/>
            <person name="Siena L.A."/>
            <person name="Pessino S.C."/>
            <person name="Combes M.C."/>
            <person name="Mariac C."/>
            <person name="Albertini E."/>
            <person name="Pupilli F."/>
            <person name="Ortiz J.P.A."/>
            <person name="Leblanc O."/>
        </authorList>
    </citation>
    <scope>NUCLEOTIDE SEQUENCE [LARGE SCALE GENOMIC DNA]</scope>
    <source>
        <strain evidence="2">R1</strain>
        <tissue evidence="2">Leaf</tissue>
    </source>
</reference>
<proteinExistence type="predicted"/>
<feature type="region of interest" description="Disordered" evidence="1">
    <location>
        <begin position="363"/>
        <end position="398"/>
    </location>
</feature>
<protein>
    <recommendedName>
        <fullName evidence="4">Retrotransposon Copia-like N-terminal domain-containing protein</fullName>
    </recommendedName>
</protein>
<gene>
    <name evidence="2" type="ORF">U9M48_022951</name>
</gene>
<evidence type="ECO:0000313" key="2">
    <source>
        <dbReference type="EMBL" id="WVZ74824.1"/>
    </source>
</evidence>
<evidence type="ECO:0000313" key="3">
    <source>
        <dbReference type="Proteomes" id="UP001341281"/>
    </source>
</evidence>
<dbReference type="PANTHER" id="PTHR47481">
    <property type="match status" value="1"/>
</dbReference>
<accession>A0AAQ3TKU7</accession>
<dbReference type="Proteomes" id="UP001341281">
    <property type="component" value="Chromosome 05"/>
</dbReference>
<feature type="region of interest" description="Disordered" evidence="1">
    <location>
        <begin position="238"/>
        <end position="294"/>
    </location>
</feature>
<name>A0AAQ3TKU7_PASNO</name>
<evidence type="ECO:0000256" key="1">
    <source>
        <dbReference type="SAM" id="MobiDB-lite"/>
    </source>
</evidence>
<organism evidence="2 3">
    <name type="scientific">Paspalum notatum var. saurae</name>
    <dbReference type="NCBI Taxonomy" id="547442"/>
    <lineage>
        <taxon>Eukaryota</taxon>
        <taxon>Viridiplantae</taxon>
        <taxon>Streptophyta</taxon>
        <taxon>Embryophyta</taxon>
        <taxon>Tracheophyta</taxon>
        <taxon>Spermatophyta</taxon>
        <taxon>Magnoliopsida</taxon>
        <taxon>Liliopsida</taxon>
        <taxon>Poales</taxon>
        <taxon>Poaceae</taxon>
        <taxon>PACMAD clade</taxon>
        <taxon>Panicoideae</taxon>
        <taxon>Andropogonodae</taxon>
        <taxon>Paspaleae</taxon>
        <taxon>Paspalinae</taxon>
        <taxon>Paspalum</taxon>
    </lineage>
</organism>